<feature type="non-terminal residue" evidence="2">
    <location>
        <position position="80"/>
    </location>
</feature>
<dbReference type="EC" id="1.1.-.-" evidence="2"/>
<gene>
    <name evidence="2" type="ORF">B1A_08490</name>
</gene>
<dbReference type="InterPro" id="IPR006183">
    <property type="entry name" value="Pgluconate_DH"/>
</dbReference>
<dbReference type="InterPro" id="IPR036291">
    <property type="entry name" value="NAD(P)-bd_dom_sf"/>
</dbReference>
<dbReference type="AlphaFoldDB" id="T1BB13"/>
<dbReference type="PROSITE" id="PS00895">
    <property type="entry name" value="3_HYDROXYISOBUT_DH"/>
    <property type="match status" value="1"/>
</dbReference>
<dbReference type="Pfam" id="PF03446">
    <property type="entry name" value="NAD_binding_2"/>
    <property type="match status" value="1"/>
</dbReference>
<name>T1BB13_9ZZZZ</name>
<sequence>MKLGMIGLGKMGANMAVRLVRGGHTVVGYARTKSVVDGAVAQGVTGASSLADLVRQLPTPRIVWLMIPSGAPVDQELEQL</sequence>
<proteinExistence type="predicted"/>
<comment type="caution">
    <text evidence="2">The sequence shown here is derived from an EMBL/GenBank/DDBJ whole genome shotgun (WGS) entry which is preliminary data.</text>
</comment>
<dbReference type="Gene3D" id="3.40.50.720">
    <property type="entry name" value="NAD(P)-binding Rossmann-like Domain"/>
    <property type="match status" value="1"/>
</dbReference>
<dbReference type="SUPFAM" id="SSF51735">
    <property type="entry name" value="NAD(P)-binding Rossmann-fold domains"/>
    <property type="match status" value="1"/>
</dbReference>
<organism evidence="2">
    <name type="scientific">mine drainage metagenome</name>
    <dbReference type="NCBI Taxonomy" id="410659"/>
    <lineage>
        <taxon>unclassified sequences</taxon>
        <taxon>metagenomes</taxon>
        <taxon>ecological metagenomes</taxon>
    </lineage>
</organism>
<protein>
    <submittedName>
        <fullName evidence="2">6-phosphogluconate dehydrogenase, NAD-binding domain protein</fullName>
        <ecNumber evidence="2">1.1.-.-</ecNumber>
    </submittedName>
</protein>
<feature type="domain" description="6-phosphogluconate dehydrogenase NADP-binding" evidence="1">
    <location>
        <begin position="2"/>
        <end position="79"/>
    </location>
</feature>
<reference evidence="2" key="1">
    <citation type="submission" date="2013-08" db="EMBL/GenBank/DDBJ databases">
        <authorList>
            <person name="Mendez C."/>
            <person name="Richter M."/>
            <person name="Ferrer M."/>
            <person name="Sanchez J."/>
        </authorList>
    </citation>
    <scope>NUCLEOTIDE SEQUENCE</scope>
</reference>
<dbReference type="GO" id="GO:0050661">
    <property type="term" value="F:NADP binding"/>
    <property type="evidence" value="ECO:0007669"/>
    <property type="project" value="InterPro"/>
</dbReference>
<dbReference type="PANTHER" id="PTHR11811">
    <property type="entry name" value="6-PHOSPHOGLUCONATE DEHYDROGENASE"/>
    <property type="match status" value="1"/>
</dbReference>
<dbReference type="GO" id="GO:0004616">
    <property type="term" value="F:phosphogluconate dehydrogenase (decarboxylating) activity"/>
    <property type="evidence" value="ECO:0007669"/>
    <property type="project" value="InterPro"/>
</dbReference>
<dbReference type="InterPro" id="IPR006115">
    <property type="entry name" value="6PGDH_NADP-bd"/>
</dbReference>
<keyword evidence="2" id="KW-0560">Oxidoreductase</keyword>
<accession>T1BB13</accession>
<dbReference type="EMBL" id="AUZX01006063">
    <property type="protein sequence ID" value="EQD65653.1"/>
    <property type="molecule type" value="Genomic_DNA"/>
</dbReference>
<evidence type="ECO:0000313" key="2">
    <source>
        <dbReference type="EMBL" id="EQD65653.1"/>
    </source>
</evidence>
<reference evidence="2" key="2">
    <citation type="journal article" date="2014" name="ISME J.">
        <title>Microbial stratification in low pH oxic and suboxic macroscopic growths along an acid mine drainage.</title>
        <authorList>
            <person name="Mendez-Garcia C."/>
            <person name="Mesa V."/>
            <person name="Sprenger R.R."/>
            <person name="Richter M."/>
            <person name="Diez M.S."/>
            <person name="Solano J."/>
            <person name="Bargiela R."/>
            <person name="Golyshina O.V."/>
            <person name="Manteca A."/>
            <person name="Ramos J.L."/>
            <person name="Gallego J.R."/>
            <person name="Llorente I."/>
            <person name="Martins Dos Santos V.A."/>
            <person name="Jensen O.N."/>
            <person name="Pelaez A.I."/>
            <person name="Sanchez J."/>
            <person name="Ferrer M."/>
        </authorList>
    </citation>
    <scope>NUCLEOTIDE SEQUENCE</scope>
</reference>
<dbReference type="InterPro" id="IPR002204">
    <property type="entry name" value="3-OH-isobutyrate_DH-rel_CS"/>
</dbReference>
<evidence type="ECO:0000259" key="1">
    <source>
        <dbReference type="Pfam" id="PF03446"/>
    </source>
</evidence>